<name>A0A0A6VM72_KOCRO</name>
<keyword evidence="1" id="KW-0472">Membrane</keyword>
<feature type="transmembrane region" description="Helical" evidence="1">
    <location>
        <begin position="60"/>
        <end position="85"/>
    </location>
</feature>
<keyword evidence="3" id="KW-1185">Reference proteome</keyword>
<comment type="caution">
    <text evidence="2">The sequence shown here is derived from an EMBL/GenBank/DDBJ whole genome shotgun (WGS) entry which is preliminary data.</text>
</comment>
<proteinExistence type="predicted"/>
<dbReference type="AlphaFoldDB" id="A0A0A6VM72"/>
<sequence>MVAVFTVTLVSVAQMVKAEQYGHVFMPISAGIGAILAPPVLALFSYGIQQRKHLPEKDRWSTVVVFGLNILLSLGAVSVVIVLGIQNIMSN</sequence>
<gene>
    <name evidence="2" type="ORF">GY22_16925</name>
</gene>
<reference evidence="2 3" key="1">
    <citation type="journal article" date="2003" name="Int. J. Syst. Evol. Microbiol.">
        <title>Kocuria polaris sp. nov., an orange-pigmented psychrophilic bacterium isolated from an Antarctic cyanobacterial mat sample.</title>
        <authorList>
            <person name="Reddy G.S."/>
            <person name="Prakash J.S."/>
            <person name="Prabahar V."/>
            <person name="Matsumoto G.I."/>
            <person name="Stackebrandt E."/>
            <person name="Shivaji S."/>
        </authorList>
    </citation>
    <scope>NUCLEOTIDE SEQUENCE [LARGE SCALE GENOMIC DNA]</scope>
    <source>
        <strain evidence="2 3">CMS 76or</strain>
    </source>
</reference>
<accession>A0A0A6VM72</accession>
<dbReference type="Proteomes" id="UP000030466">
    <property type="component" value="Unassembled WGS sequence"/>
</dbReference>
<evidence type="ECO:0000313" key="2">
    <source>
        <dbReference type="EMBL" id="KHD96210.1"/>
    </source>
</evidence>
<protein>
    <submittedName>
        <fullName evidence="2">Uncharacterized protein</fullName>
    </submittedName>
</protein>
<evidence type="ECO:0000313" key="3">
    <source>
        <dbReference type="Proteomes" id="UP000030466"/>
    </source>
</evidence>
<keyword evidence="1" id="KW-0812">Transmembrane</keyword>
<feature type="transmembrane region" description="Helical" evidence="1">
    <location>
        <begin position="28"/>
        <end position="48"/>
    </location>
</feature>
<evidence type="ECO:0000256" key="1">
    <source>
        <dbReference type="SAM" id="Phobius"/>
    </source>
</evidence>
<dbReference type="EMBL" id="JSUH01000032">
    <property type="protein sequence ID" value="KHD96210.1"/>
    <property type="molecule type" value="Genomic_DNA"/>
</dbReference>
<keyword evidence="1" id="KW-1133">Transmembrane helix</keyword>
<organism evidence="2 3">
    <name type="scientific">Kocuria rosea subsp. polaris</name>
    <dbReference type="NCBI Taxonomy" id="136273"/>
    <lineage>
        <taxon>Bacteria</taxon>
        <taxon>Bacillati</taxon>
        <taxon>Actinomycetota</taxon>
        <taxon>Actinomycetes</taxon>
        <taxon>Micrococcales</taxon>
        <taxon>Micrococcaceae</taxon>
        <taxon>Kocuria</taxon>
    </lineage>
</organism>